<dbReference type="Gramene" id="EFJ11898">
    <property type="protein sequence ID" value="EFJ11898"/>
    <property type="gene ID" value="SELMODRAFT_425857"/>
</dbReference>
<dbReference type="STRING" id="88036.D8SUI6"/>
<sequence>MAILELGRDCVRQASVTTSMEQEILPIPEEFPPLPDFFFSTIRNDCIIDNGLRVFLLEDHELGLVGGNLIVKGGGNLEPEGKSMAARIEASSSGGSMGVGFRCLEDDLKTVFSIFSDVVQRPTMPREKLELVGGQLLGYISRRKDDAETSATIKLQKLLYGDKSIYARLPEQNTVRSIFRNDLVAFHRQVFRGSSSPEEKLKFNLFPKLLKAVKAVLVSIVEAPVPEEKLSQAKEAALNSFVFNYSSRESQLARVLVYDLFGIDQNLPLTYKKKVEEVTSNDILEGARKHLHPDLEPIVIVTDAKALGTQMPPFAQLQGR</sequence>
<gene>
    <name evidence="1" type="ORF">SELMODRAFT_425857</name>
</gene>
<dbReference type="InParanoid" id="D8SUI6"/>
<dbReference type="AlphaFoldDB" id="D8SUI6"/>
<dbReference type="PANTHER" id="PTHR11851:SF225">
    <property type="entry name" value="NON-PEPTIDASE HOMOLOG YMXG"/>
    <property type="match status" value="1"/>
</dbReference>
<proteinExistence type="predicted"/>
<reference evidence="1 2" key="1">
    <citation type="journal article" date="2011" name="Science">
        <title>The Selaginella genome identifies genetic changes associated with the evolution of vascular plants.</title>
        <authorList>
            <person name="Banks J.A."/>
            <person name="Nishiyama T."/>
            <person name="Hasebe M."/>
            <person name="Bowman J.L."/>
            <person name="Gribskov M."/>
            <person name="dePamphilis C."/>
            <person name="Albert V.A."/>
            <person name="Aono N."/>
            <person name="Aoyama T."/>
            <person name="Ambrose B.A."/>
            <person name="Ashton N.W."/>
            <person name="Axtell M.J."/>
            <person name="Barker E."/>
            <person name="Barker M.S."/>
            <person name="Bennetzen J.L."/>
            <person name="Bonawitz N.D."/>
            <person name="Chapple C."/>
            <person name="Cheng C."/>
            <person name="Correa L.G."/>
            <person name="Dacre M."/>
            <person name="DeBarry J."/>
            <person name="Dreyer I."/>
            <person name="Elias M."/>
            <person name="Engstrom E.M."/>
            <person name="Estelle M."/>
            <person name="Feng L."/>
            <person name="Finet C."/>
            <person name="Floyd S.K."/>
            <person name="Frommer W.B."/>
            <person name="Fujita T."/>
            <person name="Gramzow L."/>
            <person name="Gutensohn M."/>
            <person name="Harholt J."/>
            <person name="Hattori M."/>
            <person name="Heyl A."/>
            <person name="Hirai T."/>
            <person name="Hiwatashi Y."/>
            <person name="Ishikawa M."/>
            <person name="Iwata M."/>
            <person name="Karol K.G."/>
            <person name="Koehler B."/>
            <person name="Kolukisaoglu U."/>
            <person name="Kubo M."/>
            <person name="Kurata T."/>
            <person name="Lalonde S."/>
            <person name="Li K."/>
            <person name="Li Y."/>
            <person name="Litt A."/>
            <person name="Lyons E."/>
            <person name="Manning G."/>
            <person name="Maruyama T."/>
            <person name="Michael T.P."/>
            <person name="Mikami K."/>
            <person name="Miyazaki S."/>
            <person name="Morinaga S."/>
            <person name="Murata T."/>
            <person name="Mueller-Roeber B."/>
            <person name="Nelson D.R."/>
            <person name="Obara M."/>
            <person name="Oguri Y."/>
            <person name="Olmstead R.G."/>
            <person name="Onodera N."/>
            <person name="Petersen B.L."/>
            <person name="Pils B."/>
            <person name="Prigge M."/>
            <person name="Rensing S.A."/>
            <person name="Riano-Pachon D.M."/>
            <person name="Roberts A.W."/>
            <person name="Sato Y."/>
            <person name="Scheller H.V."/>
            <person name="Schulz B."/>
            <person name="Schulz C."/>
            <person name="Shakirov E.V."/>
            <person name="Shibagaki N."/>
            <person name="Shinohara N."/>
            <person name="Shippen D.E."/>
            <person name="Soerensen I."/>
            <person name="Sotooka R."/>
            <person name="Sugimoto N."/>
            <person name="Sugita M."/>
            <person name="Sumikawa N."/>
            <person name="Tanurdzic M."/>
            <person name="Theissen G."/>
            <person name="Ulvskov P."/>
            <person name="Wakazuki S."/>
            <person name="Weng J.K."/>
            <person name="Willats W.W."/>
            <person name="Wipf D."/>
            <person name="Wolf P.G."/>
            <person name="Yang L."/>
            <person name="Zimmer A.D."/>
            <person name="Zhu Q."/>
            <person name="Mitros T."/>
            <person name="Hellsten U."/>
            <person name="Loque D."/>
            <person name="Otillar R."/>
            <person name="Salamov A."/>
            <person name="Schmutz J."/>
            <person name="Shapiro H."/>
            <person name="Lindquist E."/>
            <person name="Lucas S."/>
            <person name="Rokhsar D."/>
            <person name="Grigoriev I.V."/>
        </authorList>
    </citation>
    <scope>NUCLEOTIDE SEQUENCE [LARGE SCALE GENOMIC DNA]</scope>
</reference>
<dbReference type="EMBL" id="GL377643">
    <property type="protein sequence ID" value="EFJ11898.1"/>
    <property type="molecule type" value="Genomic_DNA"/>
</dbReference>
<dbReference type="InterPro" id="IPR011249">
    <property type="entry name" value="Metalloenz_LuxS/M16"/>
</dbReference>
<dbReference type="InterPro" id="IPR050361">
    <property type="entry name" value="MPP/UQCRC_Complex"/>
</dbReference>
<accession>D8SUI6</accession>
<dbReference type="GO" id="GO:0046872">
    <property type="term" value="F:metal ion binding"/>
    <property type="evidence" value="ECO:0007669"/>
    <property type="project" value="InterPro"/>
</dbReference>
<dbReference type="HOGENOM" id="CLU_869876_0_0_1"/>
<evidence type="ECO:0000313" key="2">
    <source>
        <dbReference type="Proteomes" id="UP000001514"/>
    </source>
</evidence>
<protein>
    <submittedName>
        <fullName evidence="1">Uncharacterized protein</fullName>
    </submittedName>
</protein>
<dbReference type="Proteomes" id="UP000001514">
    <property type="component" value="Unassembled WGS sequence"/>
</dbReference>
<dbReference type="PANTHER" id="PTHR11851">
    <property type="entry name" value="METALLOPROTEASE"/>
    <property type="match status" value="1"/>
</dbReference>
<dbReference type="eggNOG" id="ENOG502RZ5G">
    <property type="taxonomic scope" value="Eukaryota"/>
</dbReference>
<dbReference type="Gene3D" id="3.30.830.10">
    <property type="entry name" value="Metalloenzyme, LuxS/M16 peptidase-like"/>
    <property type="match status" value="2"/>
</dbReference>
<organism evidence="2">
    <name type="scientific">Selaginella moellendorffii</name>
    <name type="common">Spikemoss</name>
    <dbReference type="NCBI Taxonomy" id="88036"/>
    <lineage>
        <taxon>Eukaryota</taxon>
        <taxon>Viridiplantae</taxon>
        <taxon>Streptophyta</taxon>
        <taxon>Embryophyta</taxon>
        <taxon>Tracheophyta</taxon>
        <taxon>Lycopodiopsida</taxon>
        <taxon>Selaginellales</taxon>
        <taxon>Selaginellaceae</taxon>
        <taxon>Selaginella</taxon>
    </lineage>
</organism>
<evidence type="ECO:0000313" key="1">
    <source>
        <dbReference type="EMBL" id="EFJ11898.1"/>
    </source>
</evidence>
<keyword evidence="2" id="KW-1185">Reference proteome</keyword>
<dbReference type="KEGG" id="smo:SELMODRAFT_425857"/>
<dbReference type="SUPFAM" id="SSF63411">
    <property type="entry name" value="LuxS/MPP-like metallohydrolase"/>
    <property type="match status" value="2"/>
</dbReference>
<name>D8SUI6_SELML</name>